<accession>A0A0A9D9Q1</accession>
<protein>
    <submittedName>
        <fullName evidence="2">Uncharacterized protein</fullName>
    </submittedName>
</protein>
<keyword evidence="1" id="KW-0812">Transmembrane</keyword>
<proteinExistence type="predicted"/>
<reference evidence="2" key="1">
    <citation type="submission" date="2014-09" db="EMBL/GenBank/DDBJ databases">
        <authorList>
            <person name="Magalhaes I.L.F."/>
            <person name="Oliveira U."/>
            <person name="Santos F.R."/>
            <person name="Vidigal T.H.D.A."/>
            <person name="Brescovit A.D."/>
            <person name="Santos A.J."/>
        </authorList>
    </citation>
    <scope>NUCLEOTIDE SEQUENCE</scope>
    <source>
        <tissue evidence="2">Shoot tissue taken approximately 20 cm above the soil surface</tissue>
    </source>
</reference>
<sequence length="143" mass="16267">MKKHSCSTSKCVQSSSESLEYFLKYFELFGIPNLESNVNLHDTISHFYTILESELISLLDGLNDEFKKPASSVEDLFPLMDTNNTVEEDKDEENSIDLLTLIEGNLRSLCSLADVNFIDLCLTFYSTFIIGIFFFLCSCIFPT</sequence>
<reference evidence="2" key="2">
    <citation type="journal article" date="2015" name="Data Brief">
        <title>Shoot transcriptome of the giant reed, Arundo donax.</title>
        <authorList>
            <person name="Barrero R.A."/>
            <person name="Guerrero F.D."/>
            <person name="Moolhuijzen P."/>
            <person name="Goolsby J.A."/>
            <person name="Tidwell J."/>
            <person name="Bellgard S.E."/>
            <person name="Bellgard M.I."/>
        </authorList>
    </citation>
    <scope>NUCLEOTIDE SEQUENCE</scope>
    <source>
        <tissue evidence="2">Shoot tissue taken approximately 20 cm above the soil surface</tissue>
    </source>
</reference>
<feature type="transmembrane region" description="Helical" evidence="1">
    <location>
        <begin position="122"/>
        <end position="141"/>
    </location>
</feature>
<dbReference type="EMBL" id="GBRH01215500">
    <property type="protein sequence ID" value="JAD82395.1"/>
    <property type="molecule type" value="Transcribed_RNA"/>
</dbReference>
<organism evidence="2">
    <name type="scientific">Arundo donax</name>
    <name type="common">Giant reed</name>
    <name type="synonym">Donax arundinaceus</name>
    <dbReference type="NCBI Taxonomy" id="35708"/>
    <lineage>
        <taxon>Eukaryota</taxon>
        <taxon>Viridiplantae</taxon>
        <taxon>Streptophyta</taxon>
        <taxon>Embryophyta</taxon>
        <taxon>Tracheophyta</taxon>
        <taxon>Spermatophyta</taxon>
        <taxon>Magnoliopsida</taxon>
        <taxon>Liliopsida</taxon>
        <taxon>Poales</taxon>
        <taxon>Poaceae</taxon>
        <taxon>PACMAD clade</taxon>
        <taxon>Arundinoideae</taxon>
        <taxon>Arundineae</taxon>
        <taxon>Arundo</taxon>
    </lineage>
</organism>
<keyword evidence="1" id="KW-0472">Membrane</keyword>
<evidence type="ECO:0000313" key="2">
    <source>
        <dbReference type="EMBL" id="JAD82395.1"/>
    </source>
</evidence>
<dbReference type="AlphaFoldDB" id="A0A0A9D9Q1"/>
<evidence type="ECO:0000256" key="1">
    <source>
        <dbReference type="SAM" id="Phobius"/>
    </source>
</evidence>
<keyword evidence="1" id="KW-1133">Transmembrane helix</keyword>
<name>A0A0A9D9Q1_ARUDO</name>